<dbReference type="SUPFAM" id="SSF51445">
    <property type="entry name" value="(Trans)glycosidases"/>
    <property type="match status" value="2"/>
</dbReference>
<dbReference type="SUPFAM" id="SSF54556">
    <property type="entry name" value="Chitinase insertion domain"/>
    <property type="match status" value="2"/>
</dbReference>
<name>A0A1J1J5Q0_9DIPT</name>
<keyword evidence="3" id="KW-0732">Signal</keyword>
<dbReference type="InterPro" id="IPR011583">
    <property type="entry name" value="Chitinase_II/V-like_cat"/>
</dbReference>
<gene>
    <name evidence="11" type="ORF">CLUMA_CG019594</name>
</gene>
<dbReference type="GO" id="GO:0005975">
    <property type="term" value="P:carbohydrate metabolic process"/>
    <property type="evidence" value="ECO:0007669"/>
    <property type="project" value="InterPro"/>
</dbReference>
<dbReference type="GO" id="GO:0006032">
    <property type="term" value="P:chitin catabolic process"/>
    <property type="evidence" value="ECO:0007669"/>
    <property type="project" value="TreeGrafter"/>
</dbReference>
<evidence type="ECO:0000256" key="8">
    <source>
        <dbReference type="SAM" id="MobiDB-lite"/>
    </source>
</evidence>
<dbReference type="EMBL" id="CVRI01000067">
    <property type="protein sequence ID" value="CRL06798.1"/>
    <property type="molecule type" value="Genomic_DNA"/>
</dbReference>
<evidence type="ECO:0000256" key="3">
    <source>
        <dbReference type="ARBA" id="ARBA00022729"/>
    </source>
</evidence>
<dbReference type="Pfam" id="PF01607">
    <property type="entry name" value="CBM_14"/>
    <property type="match status" value="1"/>
</dbReference>
<evidence type="ECO:0000259" key="9">
    <source>
        <dbReference type="PROSITE" id="PS50940"/>
    </source>
</evidence>
<reference evidence="11 12" key="1">
    <citation type="submission" date="2015-04" db="EMBL/GenBank/DDBJ databases">
        <authorList>
            <person name="Syromyatnikov M.Y."/>
            <person name="Popov V.N."/>
        </authorList>
    </citation>
    <scope>NUCLEOTIDE SEQUENCE [LARGE SCALE GENOMIC DNA]</scope>
</reference>
<dbReference type="AlphaFoldDB" id="A0A1J1J5Q0"/>
<dbReference type="InterPro" id="IPR001223">
    <property type="entry name" value="Glyco_hydro18_cat"/>
</dbReference>
<keyword evidence="12" id="KW-1185">Reference proteome</keyword>
<feature type="domain" description="Chitin-binding type-2" evidence="9">
    <location>
        <begin position="952"/>
        <end position="1011"/>
    </location>
</feature>
<dbReference type="PROSITE" id="PS01095">
    <property type="entry name" value="GH18_1"/>
    <property type="match status" value="2"/>
</dbReference>
<feature type="region of interest" description="Disordered" evidence="8">
    <location>
        <begin position="69"/>
        <end position="92"/>
    </location>
</feature>
<proteinExistence type="inferred from homology"/>
<sequence>MQLNAFHDMILIINSSHVLPPRLIRLAFAVCLLVLIFSHFTDSAQEKRRIRRPTGAAAAKLLEKNSSLRNITRSSSKKAQDRSDLSPAPSTNRFNVRARKRPSLLATSSSDVKSTSIKESKKDKDGYKIVCYYTNWSQYRVKIGKFIPEDIPADLCTHIIFAFGWLKKGKLSSFESNDETKDGKIGLYSRIIGLKKSNPSLKILLAIGGWSFGTQKFKEMSGSRYARQTFIYSAIPYLRQRGFDGLDLDWEYPKGGDDKKNFVLLLKELKEAFEAESQEVKQSRLLLSAAVPVGPDNVRGGYDVPAVASYLDFINLMAYDFHGKWERETGHNAPLYAPSTDSEWRKQLSVDNAANLWVKMGAPKEKLIIGMPTYGRSFTLSDTDRHGPNSPATGGGKEGVYTKESGFLAYYEICEMLNNGAVYVWDEEMKVPYMVDGDQWVGFDDEKAIRNKMQWIKTGGFGGAMVWTVDMDDFTGTTCGNNVKYPLIGAMREELRGVSRGKDAKDVDWEKVAASFEDLPEKPEPIPIDISEILTKVQKSEKKSHKKIKSSVAKIEAKRRPAQVFCYLTSWSAKRPGAGKFEPKNVDAKLCTHLVYAFATLKDHKLSEANDNDPDMYDEVLALRDNNPDLQVLLAIGGWAFGSTPFKELTSNVFRMNQFVYEAIDFLREYQFNGLDVDWEYPRGADDRKAYVDLLRELRVAFEGEAKISGQPRLLLTAAVPASFEAIAAGYDVPEISKYLDFINVMTYDFHGQCERQVGHNSPLFPLESASGHQKKLTVDYSAREWVKQGAPKEKLLIGMPTYGRSFNLVNETQFDIGAPASGGGAVGKFTNEAGFLSYYEVCSFLAQPNTTLVWDSEQQVPFAYRKDQWVGFDDERSLKTKMEWLKESGYGGIMVWSIDMDDFNGRCGSGKFPLLNSLVTELEGYKVDLEYDGPYESYNPRGKYTTKDPNVITCAEQEGHISYHKDLADCTHYYMCEGERKHHMPCPAQLVFNPDQNVCDWPENVEGCQQFTPVNY</sequence>
<feature type="domain" description="GH18" evidence="10">
    <location>
        <begin position="127"/>
        <end position="498"/>
    </location>
</feature>
<dbReference type="GO" id="GO:0004568">
    <property type="term" value="F:chitinase activity"/>
    <property type="evidence" value="ECO:0007669"/>
    <property type="project" value="TreeGrafter"/>
</dbReference>
<evidence type="ECO:0000256" key="5">
    <source>
        <dbReference type="ARBA" id="ARBA00023157"/>
    </source>
</evidence>
<keyword evidence="4 7" id="KW-0378">Hydrolase</keyword>
<dbReference type="InterPro" id="IPR002557">
    <property type="entry name" value="Chitin-bd_dom"/>
</dbReference>
<dbReference type="FunFam" id="3.10.50.10:FF:000001">
    <property type="entry name" value="Chitinase 3-like 1"/>
    <property type="match status" value="2"/>
</dbReference>
<evidence type="ECO:0000313" key="12">
    <source>
        <dbReference type="Proteomes" id="UP000183832"/>
    </source>
</evidence>
<dbReference type="InterPro" id="IPR001579">
    <property type="entry name" value="Glyco_hydro_18_chit_AS"/>
</dbReference>
<dbReference type="PANTHER" id="PTHR11177:SF317">
    <property type="entry name" value="CHITINASE 12-RELATED"/>
    <property type="match status" value="1"/>
</dbReference>
<dbReference type="FunFam" id="3.20.20.80:FF:000007">
    <property type="entry name" value="Acidic mammalian chitinase"/>
    <property type="match status" value="2"/>
</dbReference>
<dbReference type="Pfam" id="PF00704">
    <property type="entry name" value="Glyco_hydro_18"/>
    <property type="match status" value="2"/>
</dbReference>
<evidence type="ECO:0000256" key="1">
    <source>
        <dbReference type="ARBA" id="ARBA00009121"/>
    </source>
</evidence>
<protein>
    <submittedName>
        <fullName evidence="11">CLUMA_CG019594, isoform A</fullName>
    </submittedName>
</protein>
<dbReference type="PANTHER" id="PTHR11177">
    <property type="entry name" value="CHITINASE"/>
    <property type="match status" value="1"/>
</dbReference>
<keyword evidence="6 7" id="KW-0326">Glycosidase</keyword>
<dbReference type="FunFam" id="2.170.140.10:FF:000007">
    <property type="entry name" value="Acidic mammalian chitinase"/>
    <property type="match status" value="1"/>
</dbReference>
<evidence type="ECO:0000259" key="10">
    <source>
        <dbReference type="PROSITE" id="PS51910"/>
    </source>
</evidence>
<evidence type="ECO:0000256" key="4">
    <source>
        <dbReference type="ARBA" id="ARBA00022801"/>
    </source>
</evidence>
<dbReference type="SMART" id="SM00494">
    <property type="entry name" value="ChtBD2"/>
    <property type="match status" value="1"/>
</dbReference>
<dbReference type="Proteomes" id="UP000183832">
    <property type="component" value="Unassembled WGS sequence"/>
</dbReference>
<dbReference type="SMART" id="SM00636">
    <property type="entry name" value="Glyco_18"/>
    <property type="match status" value="2"/>
</dbReference>
<evidence type="ECO:0000313" key="11">
    <source>
        <dbReference type="EMBL" id="CRL06798.1"/>
    </source>
</evidence>
<dbReference type="InterPro" id="IPR029070">
    <property type="entry name" value="Chitinase_insertion_sf"/>
</dbReference>
<dbReference type="InterPro" id="IPR050314">
    <property type="entry name" value="Glycosyl_Hydrlase_18"/>
</dbReference>
<dbReference type="Gene3D" id="3.20.20.80">
    <property type="entry name" value="Glycosidases"/>
    <property type="match status" value="2"/>
</dbReference>
<dbReference type="OrthoDB" id="76388at2759"/>
<evidence type="ECO:0000256" key="7">
    <source>
        <dbReference type="RuleBase" id="RU000489"/>
    </source>
</evidence>
<dbReference type="InterPro" id="IPR036508">
    <property type="entry name" value="Chitin-bd_dom_sf"/>
</dbReference>
<comment type="similarity">
    <text evidence="1">Belongs to the glycosyl hydrolase 18 family. Chitinase class II subfamily.</text>
</comment>
<dbReference type="SUPFAM" id="SSF57625">
    <property type="entry name" value="Invertebrate chitin-binding proteins"/>
    <property type="match status" value="1"/>
</dbReference>
<dbReference type="PROSITE" id="PS50940">
    <property type="entry name" value="CHIT_BIND_II"/>
    <property type="match status" value="1"/>
</dbReference>
<organism evidence="11 12">
    <name type="scientific">Clunio marinus</name>
    <dbReference type="NCBI Taxonomy" id="568069"/>
    <lineage>
        <taxon>Eukaryota</taxon>
        <taxon>Metazoa</taxon>
        <taxon>Ecdysozoa</taxon>
        <taxon>Arthropoda</taxon>
        <taxon>Hexapoda</taxon>
        <taxon>Insecta</taxon>
        <taxon>Pterygota</taxon>
        <taxon>Neoptera</taxon>
        <taxon>Endopterygota</taxon>
        <taxon>Diptera</taxon>
        <taxon>Nematocera</taxon>
        <taxon>Chironomoidea</taxon>
        <taxon>Chironomidae</taxon>
        <taxon>Clunio</taxon>
    </lineage>
</organism>
<dbReference type="CDD" id="cd02872">
    <property type="entry name" value="GH18_chitolectin_chitotriosidase"/>
    <property type="match status" value="2"/>
</dbReference>
<dbReference type="Gene3D" id="3.10.50.10">
    <property type="match status" value="2"/>
</dbReference>
<keyword evidence="5" id="KW-1015">Disulfide bond</keyword>
<dbReference type="InterPro" id="IPR017853">
    <property type="entry name" value="GH"/>
</dbReference>
<feature type="domain" description="GH18" evidence="10">
    <location>
        <begin position="562"/>
        <end position="926"/>
    </location>
</feature>
<keyword evidence="2" id="KW-0147">Chitin-binding</keyword>
<accession>A0A1J1J5Q0</accession>
<evidence type="ECO:0000256" key="2">
    <source>
        <dbReference type="ARBA" id="ARBA00022669"/>
    </source>
</evidence>
<dbReference type="GO" id="GO:0005576">
    <property type="term" value="C:extracellular region"/>
    <property type="evidence" value="ECO:0007669"/>
    <property type="project" value="InterPro"/>
</dbReference>
<dbReference type="GO" id="GO:0008061">
    <property type="term" value="F:chitin binding"/>
    <property type="evidence" value="ECO:0007669"/>
    <property type="project" value="UniProtKB-KW"/>
</dbReference>
<dbReference type="STRING" id="568069.A0A1J1J5Q0"/>
<dbReference type="PROSITE" id="PS51910">
    <property type="entry name" value="GH18_2"/>
    <property type="match status" value="2"/>
</dbReference>
<dbReference type="Gene3D" id="2.170.140.10">
    <property type="entry name" value="Chitin binding domain"/>
    <property type="match status" value="1"/>
</dbReference>
<evidence type="ECO:0000256" key="6">
    <source>
        <dbReference type="ARBA" id="ARBA00023295"/>
    </source>
</evidence>